<organism evidence="1 2">
    <name type="scientific">Nephila pilipes</name>
    <name type="common">Giant wood spider</name>
    <name type="synonym">Nephila maculata</name>
    <dbReference type="NCBI Taxonomy" id="299642"/>
    <lineage>
        <taxon>Eukaryota</taxon>
        <taxon>Metazoa</taxon>
        <taxon>Ecdysozoa</taxon>
        <taxon>Arthropoda</taxon>
        <taxon>Chelicerata</taxon>
        <taxon>Arachnida</taxon>
        <taxon>Araneae</taxon>
        <taxon>Araneomorphae</taxon>
        <taxon>Entelegynae</taxon>
        <taxon>Araneoidea</taxon>
        <taxon>Nephilidae</taxon>
        <taxon>Nephila</taxon>
    </lineage>
</organism>
<evidence type="ECO:0000313" key="1">
    <source>
        <dbReference type="EMBL" id="GFU13915.1"/>
    </source>
</evidence>
<dbReference type="EMBL" id="BMAW01125748">
    <property type="protein sequence ID" value="GFU13915.1"/>
    <property type="molecule type" value="Genomic_DNA"/>
</dbReference>
<name>A0A8X6UBN9_NEPPI</name>
<comment type="caution">
    <text evidence="1">The sequence shown here is derived from an EMBL/GenBank/DDBJ whole genome shotgun (WGS) entry which is preliminary data.</text>
</comment>
<evidence type="ECO:0000313" key="2">
    <source>
        <dbReference type="Proteomes" id="UP000887013"/>
    </source>
</evidence>
<protein>
    <submittedName>
        <fullName evidence="1">Uncharacterized protein</fullName>
    </submittedName>
</protein>
<proteinExistence type="predicted"/>
<sequence>MNTKTMYAYSIITQDITLYRGYNWNRLSEKRKENNGYAIVPFRLKLVDKQAEAERVFFACVAGSSWSWTRGSRSTSDPPWRINKINTWEKWVVP</sequence>
<dbReference type="Proteomes" id="UP000887013">
    <property type="component" value="Unassembled WGS sequence"/>
</dbReference>
<gene>
    <name evidence="1" type="ORF">NPIL_443621</name>
</gene>
<accession>A0A8X6UBN9</accession>
<keyword evidence="2" id="KW-1185">Reference proteome</keyword>
<reference evidence="1" key="1">
    <citation type="submission" date="2020-08" db="EMBL/GenBank/DDBJ databases">
        <title>Multicomponent nature underlies the extraordinary mechanical properties of spider dragline silk.</title>
        <authorList>
            <person name="Kono N."/>
            <person name="Nakamura H."/>
            <person name="Mori M."/>
            <person name="Yoshida Y."/>
            <person name="Ohtoshi R."/>
            <person name="Malay A.D."/>
            <person name="Moran D.A.P."/>
            <person name="Tomita M."/>
            <person name="Numata K."/>
            <person name="Arakawa K."/>
        </authorList>
    </citation>
    <scope>NUCLEOTIDE SEQUENCE</scope>
</reference>
<dbReference type="AlphaFoldDB" id="A0A8X6UBN9"/>